<dbReference type="GO" id="GO:0016757">
    <property type="term" value="F:glycosyltransferase activity"/>
    <property type="evidence" value="ECO:0007669"/>
    <property type="project" value="UniProtKB-KW"/>
</dbReference>
<evidence type="ECO:0000313" key="13">
    <source>
        <dbReference type="Proteomes" id="UP000439550"/>
    </source>
</evidence>
<accession>A0A7X1Z9V2</accession>
<dbReference type="AlphaFoldDB" id="A0A7X1Z9V2"/>
<evidence type="ECO:0000256" key="9">
    <source>
        <dbReference type="HAMAP-Rule" id="MF_00125"/>
    </source>
</evidence>
<reference evidence="12 13" key="1">
    <citation type="submission" date="2019-10" db="EMBL/GenBank/DDBJ databases">
        <authorList>
            <person name="Dong K."/>
        </authorList>
    </citation>
    <scope>NUCLEOTIDE SEQUENCE [LARGE SCALE GENOMIC DNA]</scope>
    <source>
        <strain evidence="12 13">DSM 28960</strain>
    </source>
</reference>
<feature type="binding site" evidence="10">
    <location>
        <position position="129"/>
    </location>
    <ligand>
        <name>L-histidine</name>
        <dbReference type="ChEBI" id="CHEBI:57595"/>
    </ligand>
</feature>
<evidence type="ECO:0000313" key="12">
    <source>
        <dbReference type="EMBL" id="MQW39180.1"/>
    </source>
</evidence>
<feature type="binding site" evidence="10">
    <location>
        <begin position="267"/>
        <end position="268"/>
    </location>
    <ligand>
        <name>L-histidine</name>
        <dbReference type="ChEBI" id="CHEBI:57595"/>
    </ligand>
</feature>
<dbReference type="CDD" id="cd00773">
    <property type="entry name" value="HisRS-like_core"/>
    <property type="match status" value="1"/>
</dbReference>
<evidence type="ECO:0000256" key="4">
    <source>
        <dbReference type="ARBA" id="ARBA00020397"/>
    </source>
</evidence>
<dbReference type="OrthoDB" id="9800814at2"/>
<dbReference type="Gene3D" id="3.30.930.10">
    <property type="entry name" value="Bira Bifunctional Protein, Domain 2"/>
    <property type="match status" value="1"/>
</dbReference>
<feature type="binding site" evidence="10">
    <location>
        <begin position="81"/>
        <end position="83"/>
    </location>
    <ligand>
        <name>L-histidine</name>
        <dbReference type="ChEBI" id="CHEBI:57595"/>
    </ligand>
</feature>
<dbReference type="SUPFAM" id="SSF55681">
    <property type="entry name" value="Class II aaRS and biotin synthetases"/>
    <property type="match status" value="1"/>
</dbReference>
<proteinExistence type="inferred from homology"/>
<comment type="function">
    <text evidence="8 9">Required for the first step of histidine biosynthesis. May allow the feedback regulation of ATP phosphoribosyltransferase activity by histidine.</text>
</comment>
<dbReference type="EMBL" id="WITJ01000005">
    <property type="protein sequence ID" value="MQW39180.1"/>
    <property type="molecule type" value="Genomic_DNA"/>
</dbReference>
<dbReference type="InterPro" id="IPR004517">
    <property type="entry name" value="HisZ"/>
</dbReference>
<evidence type="ECO:0000259" key="11">
    <source>
        <dbReference type="PROSITE" id="PS50862"/>
    </source>
</evidence>
<evidence type="ECO:0000256" key="5">
    <source>
        <dbReference type="ARBA" id="ARBA00022490"/>
    </source>
</evidence>
<dbReference type="PANTHER" id="PTHR43707:SF6">
    <property type="entry name" value="ATP PHOSPHORIBOSYLTRANSFERASE REGULATORY SUBUNIT"/>
    <property type="match status" value="1"/>
</dbReference>
<comment type="subcellular location">
    <subcellularLocation>
        <location evidence="1 9">Cytoplasm</location>
    </subcellularLocation>
</comment>
<comment type="subunit">
    <text evidence="9">Heteromultimer composed of HisG and HisZ subunits.</text>
</comment>
<keyword evidence="5 9" id="KW-0963">Cytoplasm</keyword>
<dbReference type="InterPro" id="IPR006195">
    <property type="entry name" value="aa-tRNA-synth_II"/>
</dbReference>
<name>A0A7X1Z9V2_9LACT</name>
<feature type="binding site" evidence="10">
    <location>
        <position position="111"/>
    </location>
    <ligand>
        <name>L-histidine</name>
        <dbReference type="ChEBI" id="CHEBI:57595"/>
    </ligand>
</feature>
<dbReference type="Proteomes" id="UP000439550">
    <property type="component" value="Unassembled WGS sequence"/>
</dbReference>
<dbReference type="PROSITE" id="PS50862">
    <property type="entry name" value="AA_TRNA_LIGASE_II"/>
    <property type="match status" value="1"/>
</dbReference>
<evidence type="ECO:0000256" key="3">
    <source>
        <dbReference type="ARBA" id="ARBA00005539"/>
    </source>
</evidence>
<comment type="pathway">
    <text evidence="2 9">Amino-acid biosynthesis; L-histidine biosynthesis; L-histidine from 5-phospho-alpha-D-ribose 1-diphosphate: step 1/9.</text>
</comment>
<dbReference type="InterPro" id="IPR045864">
    <property type="entry name" value="aa-tRNA-synth_II/BPL/LPL"/>
</dbReference>
<dbReference type="GO" id="GO:0005737">
    <property type="term" value="C:cytoplasm"/>
    <property type="evidence" value="ECO:0007669"/>
    <property type="project" value="UniProtKB-SubCell"/>
</dbReference>
<feature type="binding site" evidence="10">
    <location>
        <position position="125"/>
    </location>
    <ligand>
        <name>L-histidine</name>
        <dbReference type="ChEBI" id="CHEBI:57595"/>
    </ligand>
</feature>
<evidence type="ECO:0000256" key="10">
    <source>
        <dbReference type="PIRSR" id="PIRSR001549-1"/>
    </source>
</evidence>
<dbReference type="UniPathway" id="UPA00031">
    <property type="reaction ID" value="UER00006"/>
</dbReference>
<keyword evidence="6 9" id="KW-0028">Amino-acid biosynthesis</keyword>
<dbReference type="RefSeq" id="WP_153495862.1">
    <property type="nucleotide sequence ID" value="NZ_CAXYUY010000002.1"/>
</dbReference>
<feature type="domain" description="Aminoacyl-transfer RNA synthetases class-II family profile" evidence="11">
    <location>
        <begin position="21"/>
        <end position="223"/>
    </location>
</feature>
<sequence length="325" mass="37172">MKKSNILMPDEACQTSLYDTKLLRDIETQLRELFKAHTYQEIMPPSFEFVDFYTGLDVGFDPQKMFQFIDAEGKNVSLRYDFTVPIARYFALNQKQEKTTSGFTYFGKVYRKEKQLKGRRMESYQIGAELFGLQGNQADQSCLEMVFQVLALLPLDAVVIELGNARFYRRLLELVGSEAQKLVDLLKRKDLDQLSSFVAQQNFPKALAELILALPIEREFDVLSALIQKTQDKELLSSLSELEIAMEKQQKNEGIIIDLGMIPQMAYYNGLMFQVYSEKVAQPIISGGRYDELLDHFDSHSKAIGFCCQMDSILKAIRVTGGDHD</sequence>
<keyword evidence="13" id="KW-1185">Reference proteome</keyword>
<comment type="miscellaneous">
    <text evidence="9">This function is generally fulfilled by the C-terminal part of HisG, which is missing in some bacteria such as this one.</text>
</comment>
<dbReference type="GO" id="GO:0004821">
    <property type="term" value="F:histidine-tRNA ligase activity"/>
    <property type="evidence" value="ECO:0007669"/>
    <property type="project" value="TreeGrafter"/>
</dbReference>
<evidence type="ECO:0000256" key="7">
    <source>
        <dbReference type="ARBA" id="ARBA00023102"/>
    </source>
</evidence>
<dbReference type="GO" id="GO:0000105">
    <property type="term" value="P:L-histidine biosynthetic process"/>
    <property type="evidence" value="ECO:0007669"/>
    <property type="project" value="UniProtKB-UniRule"/>
</dbReference>
<keyword evidence="12" id="KW-0808">Transferase</keyword>
<dbReference type="PIRSF" id="PIRSF001549">
    <property type="entry name" value="His-tRNA_synth"/>
    <property type="match status" value="1"/>
</dbReference>
<comment type="caution">
    <text evidence="12">The sequence shown here is derived from an EMBL/GenBank/DDBJ whole genome shotgun (WGS) entry which is preliminary data.</text>
</comment>
<dbReference type="HAMAP" id="MF_00125">
    <property type="entry name" value="HisZ"/>
    <property type="match status" value="1"/>
</dbReference>
<gene>
    <name evidence="9" type="primary">hisZ</name>
    <name evidence="12" type="ORF">GHI93_04400</name>
</gene>
<evidence type="ECO:0000256" key="2">
    <source>
        <dbReference type="ARBA" id="ARBA00004667"/>
    </source>
</evidence>
<dbReference type="GO" id="GO:0140096">
    <property type="term" value="F:catalytic activity, acting on a protein"/>
    <property type="evidence" value="ECO:0007669"/>
    <property type="project" value="UniProtKB-ARBA"/>
</dbReference>
<comment type="similarity">
    <text evidence="3 9">Belongs to the class-II aminoacyl-tRNA synthetase family. HisZ subfamily.</text>
</comment>
<dbReference type="GO" id="GO:0006427">
    <property type="term" value="P:histidyl-tRNA aminoacylation"/>
    <property type="evidence" value="ECO:0007669"/>
    <property type="project" value="TreeGrafter"/>
</dbReference>
<protein>
    <recommendedName>
        <fullName evidence="4 9">ATP phosphoribosyltransferase regulatory subunit</fullName>
    </recommendedName>
</protein>
<evidence type="ECO:0000256" key="1">
    <source>
        <dbReference type="ARBA" id="ARBA00004496"/>
    </source>
</evidence>
<keyword evidence="7 9" id="KW-0368">Histidine biosynthesis</keyword>
<organism evidence="12 13">
    <name type="scientific">Lactococcus hircilactis</name>
    <dbReference type="NCBI Taxonomy" id="1494462"/>
    <lineage>
        <taxon>Bacteria</taxon>
        <taxon>Bacillati</taxon>
        <taxon>Bacillota</taxon>
        <taxon>Bacilli</taxon>
        <taxon>Lactobacillales</taxon>
        <taxon>Streptococcaceae</taxon>
        <taxon>Lactococcus</taxon>
    </lineage>
</organism>
<keyword evidence="12" id="KW-0328">Glycosyltransferase</keyword>
<dbReference type="InterPro" id="IPR041715">
    <property type="entry name" value="HisRS-like_core"/>
</dbReference>
<dbReference type="Pfam" id="PF13393">
    <property type="entry name" value="tRNA-synt_His"/>
    <property type="match status" value="1"/>
</dbReference>
<dbReference type="PANTHER" id="PTHR43707">
    <property type="entry name" value="HISTIDYL-TRNA SYNTHETASE"/>
    <property type="match status" value="1"/>
</dbReference>
<dbReference type="InterPro" id="IPR004516">
    <property type="entry name" value="HisRS/HisZ"/>
</dbReference>
<evidence type="ECO:0000256" key="8">
    <source>
        <dbReference type="ARBA" id="ARBA00025246"/>
    </source>
</evidence>
<evidence type="ECO:0000256" key="6">
    <source>
        <dbReference type="ARBA" id="ARBA00022605"/>
    </source>
</evidence>